<dbReference type="Gene3D" id="3.40.50.2300">
    <property type="match status" value="2"/>
</dbReference>
<evidence type="ECO:0000313" key="5">
    <source>
        <dbReference type="EMBL" id="USJ27990.1"/>
    </source>
</evidence>
<gene>
    <name evidence="5" type="ORF">NE863_29425</name>
</gene>
<accession>A0A9Q8YEW0</accession>
<dbReference type="PANTHER" id="PTHR30146">
    <property type="entry name" value="LACI-RELATED TRANSCRIPTIONAL REPRESSOR"/>
    <property type="match status" value="1"/>
</dbReference>
<keyword evidence="2" id="KW-0238">DNA-binding</keyword>
<dbReference type="Pfam" id="PF13377">
    <property type="entry name" value="Peripla_BP_3"/>
    <property type="match status" value="1"/>
</dbReference>
<evidence type="ECO:0000259" key="4">
    <source>
        <dbReference type="PROSITE" id="PS50932"/>
    </source>
</evidence>
<organism evidence="5 6">
    <name type="scientific">Ensifer adhaerens</name>
    <name type="common">Sinorhizobium morelense</name>
    <dbReference type="NCBI Taxonomy" id="106592"/>
    <lineage>
        <taxon>Bacteria</taxon>
        <taxon>Pseudomonadati</taxon>
        <taxon>Pseudomonadota</taxon>
        <taxon>Alphaproteobacteria</taxon>
        <taxon>Hyphomicrobiales</taxon>
        <taxon>Rhizobiaceae</taxon>
        <taxon>Sinorhizobium/Ensifer group</taxon>
        <taxon>Ensifer</taxon>
    </lineage>
</organism>
<protein>
    <submittedName>
        <fullName evidence="5">LacI family transcriptional regulator</fullName>
    </submittedName>
</protein>
<reference evidence="5" key="1">
    <citation type="submission" date="2022-06" db="EMBL/GenBank/DDBJ databases">
        <title>Physiological and biochemical characterization and genomic elucidation of a strain of the genus Ensifer adhaerens M8 that combines arsenic oxidation and chromium reduction.</title>
        <authorList>
            <person name="Li X."/>
            <person name="Yu c."/>
        </authorList>
    </citation>
    <scope>NUCLEOTIDE SEQUENCE</scope>
    <source>
        <strain evidence="5">M8</strain>
        <plasmid evidence="5">pB</plasmid>
    </source>
</reference>
<dbReference type="InterPro" id="IPR028082">
    <property type="entry name" value="Peripla_BP_I"/>
</dbReference>
<dbReference type="EMBL" id="CP098809">
    <property type="protein sequence ID" value="USJ27990.1"/>
    <property type="molecule type" value="Genomic_DNA"/>
</dbReference>
<dbReference type="SMART" id="SM00354">
    <property type="entry name" value="HTH_LACI"/>
    <property type="match status" value="1"/>
</dbReference>
<dbReference type="AlphaFoldDB" id="A0A9Q8YEW0"/>
<dbReference type="RefSeq" id="WP_252161342.1">
    <property type="nucleotide sequence ID" value="NZ_CP098809.1"/>
</dbReference>
<dbReference type="GO" id="GO:0000976">
    <property type="term" value="F:transcription cis-regulatory region binding"/>
    <property type="evidence" value="ECO:0007669"/>
    <property type="project" value="TreeGrafter"/>
</dbReference>
<dbReference type="InterPro" id="IPR010982">
    <property type="entry name" value="Lambda_DNA-bd_dom_sf"/>
</dbReference>
<dbReference type="PROSITE" id="PS50932">
    <property type="entry name" value="HTH_LACI_2"/>
    <property type="match status" value="1"/>
</dbReference>
<name>A0A9Q8YEW0_ENSAD</name>
<feature type="domain" description="HTH lacI-type" evidence="4">
    <location>
        <begin position="2"/>
        <end position="58"/>
    </location>
</feature>
<evidence type="ECO:0000256" key="1">
    <source>
        <dbReference type="ARBA" id="ARBA00023015"/>
    </source>
</evidence>
<evidence type="ECO:0000313" key="6">
    <source>
        <dbReference type="Proteomes" id="UP001055460"/>
    </source>
</evidence>
<evidence type="ECO:0000256" key="2">
    <source>
        <dbReference type="ARBA" id="ARBA00023125"/>
    </source>
</evidence>
<sequence>MPTVRDIADIVGASTATVSRVLSGDLTFKTTPELRGAIVETARKLGYTSPRMRASAKAEDPKAHKPIVIASRCQGASGCSDGHLSMIRSGVERRSAELRFSIIDVSIECLNDTLLSVGAFGGVIIGGLIDDEADRVASLNLPMVIVDWQQNDHRFDCVYSDFRRSAKAAIDTLKRRGHKDIRYVGPFSTDMEIRLSSGQLRFQAYLEAFGNCTSGPCGPSQRFSNRRSAFEVGYMRVADMIVSGARPDALVVEDDDFAVGAYRALREGGLSPGADVAVLSLCRTSLGAFQIPPLVSIDGRGPEIGRIAVDMLVSRADGRTISRDVVLSSEVLVHAL</sequence>
<dbReference type="SUPFAM" id="SSF47413">
    <property type="entry name" value="lambda repressor-like DNA-binding domains"/>
    <property type="match status" value="1"/>
</dbReference>
<geneLocation type="plasmid" evidence="5 6">
    <name>pB</name>
</geneLocation>
<dbReference type="CDD" id="cd01392">
    <property type="entry name" value="HTH_LacI"/>
    <property type="match status" value="1"/>
</dbReference>
<dbReference type="InterPro" id="IPR046335">
    <property type="entry name" value="LacI/GalR-like_sensor"/>
</dbReference>
<keyword evidence="3" id="KW-0804">Transcription</keyword>
<dbReference type="SUPFAM" id="SSF53822">
    <property type="entry name" value="Periplasmic binding protein-like I"/>
    <property type="match status" value="1"/>
</dbReference>
<proteinExistence type="predicted"/>
<keyword evidence="5" id="KW-0614">Plasmid</keyword>
<dbReference type="GO" id="GO:0003700">
    <property type="term" value="F:DNA-binding transcription factor activity"/>
    <property type="evidence" value="ECO:0007669"/>
    <property type="project" value="TreeGrafter"/>
</dbReference>
<evidence type="ECO:0000256" key="3">
    <source>
        <dbReference type="ARBA" id="ARBA00023163"/>
    </source>
</evidence>
<dbReference type="Pfam" id="PF00356">
    <property type="entry name" value="LacI"/>
    <property type="match status" value="1"/>
</dbReference>
<dbReference type="PANTHER" id="PTHR30146:SF149">
    <property type="entry name" value="HTH-TYPE TRANSCRIPTIONAL REGULATOR EBGR"/>
    <property type="match status" value="1"/>
</dbReference>
<dbReference type="Gene3D" id="1.10.260.40">
    <property type="entry name" value="lambda repressor-like DNA-binding domains"/>
    <property type="match status" value="1"/>
</dbReference>
<dbReference type="Proteomes" id="UP001055460">
    <property type="component" value="Plasmid pB"/>
</dbReference>
<keyword evidence="1" id="KW-0805">Transcription regulation</keyword>
<dbReference type="InterPro" id="IPR000843">
    <property type="entry name" value="HTH_LacI"/>
</dbReference>